<reference evidence="5" key="1">
    <citation type="submission" date="2021-01" db="EMBL/GenBank/DDBJ databases">
        <authorList>
            <person name="Corre E."/>
            <person name="Pelletier E."/>
            <person name="Niang G."/>
            <person name="Scheremetjew M."/>
            <person name="Finn R."/>
            <person name="Kale V."/>
            <person name="Holt S."/>
            <person name="Cochrane G."/>
            <person name="Meng A."/>
            <person name="Brown T."/>
            <person name="Cohen L."/>
        </authorList>
    </citation>
    <scope>NUCLEOTIDE SEQUENCE</scope>
    <source>
        <strain evidence="5">UTEX LB 985</strain>
    </source>
</reference>
<feature type="domain" description="EF-hand" evidence="4">
    <location>
        <begin position="51"/>
        <end position="86"/>
    </location>
</feature>
<feature type="region of interest" description="Disordered" evidence="3">
    <location>
        <begin position="159"/>
        <end position="194"/>
    </location>
</feature>
<dbReference type="PANTHER" id="PTHR23048">
    <property type="entry name" value="MYOSIN LIGHT CHAIN 1, 3"/>
    <property type="match status" value="1"/>
</dbReference>
<evidence type="ECO:0000256" key="2">
    <source>
        <dbReference type="ARBA" id="ARBA00022837"/>
    </source>
</evidence>
<dbReference type="InterPro" id="IPR050230">
    <property type="entry name" value="CALM/Myosin/TropC-like"/>
</dbReference>
<feature type="compositionally biased region" description="Polar residues" evidence="3">
    <location>
        <begin position="170"/>
        <end position="181"/>
    </location>
</feature>
<evidence type="ECO:0000313" key="5">
    <source>
        <dbReference type="EMBL" id="CAD9432656.1"/>
    </source>
</evidence>
<dbReference type="CDD" id="cd00051">
    <property type="entry name" value="EFh"/>
    <property type="match status" value="2"/>
</dbReference>
<dbReference type="PANTHER" id="PTHR23048:SF0">
    <property type="entry name" value="CALMODULIN LIKE 3"/>
    <property type="match status" value="1"/>
</dbReference>
<accession>A0A6U7DPL6</accession>
<dbReference type="GO" id="GO:0005509">
    <property type="term" value="F:calcium ion binding"/>
    <property type="evidence" value="ECO:0007669"/>
    <property type="project" value="InterPro"/>
</dbReference>
<feature type="domain" description="EF-hand" evidence="4">
    <location>
        <begin position="128"/>
        <end position="163"/>
    </location>
</feature>
<dbReference type="PROSITE" id="PS00018">
    <property type="entry name" value="EF_HAND_1"/>
    <property type="match status" value="3"/>
</dbReference>
<dbReference type="InterPro" id="IPR011992">
    <property type="entry name" value="EF-hand-dom_pair"/>
</dbReference>
<evidence type="ECO:0000256" key="3">
    <source>
        <dbReference type="SAM" id="MobiDB-lite"/>
    </source>
</evidence>
<keyword evidence="2" id="KW-0106">Calcium</keyword>
<keyword evidence="1" id="KW-0677">Repeat</keyword>
<dbReference type="EMBL" id="HBGU01019813">
    <property type="protein sequence ID" value="CAD9432656.1"/>
    <property type="molecule type" value="Transcribed_RNA"/>
</dbReference>
<dbReference type="PROSITE" id="PS50222">
    <property type="entry name" value="EF_HAND_2"/>
    <property type="match status" value="3"/>
</dbReference>
<dbReference type="Gene3D" id="1.10.238.10">
    <property type="entry name" value="EF-hand"/>
    <property type="match status" value="2"/>
</dbReference>
<organism evidence="5">
    <name type="scientific">Haptolina brevifila</name>
    <dbReference type="NCBI Taxonomy" id="156173"/>
    <lineage>
        <taxon>Eukaryota</taxon>
        <taxon>Haptista</taxon>
        <taxon>Haptophyta</taxon>
        <taxon>Prymnesiophyceae</taxon>
        <taxon>Prymnesiales</taxon>
        <taxon>Prymnesiaceae</taxon>
        <taxon>Haptolina</taxon>
    </lineage>
</organism>
<dbReference type="FunFam" id="1.10.238.10:FF:000003">
    <property type="entry name" value="Calmodulin A"/>
    <property type="match status" value="1"/>
</dbReference>
<sequence length="194" mass="22986">MTTREEQRREHNEQKELESLRRVFEHLDTNKDQKIDFKELDAQLKKLDYQAKRVEVEDMIWEVDEDCDHCVSWDEFKLMFHRCRQDKTGLEPRKLFNVVEFMMHDKDSSGTIDMDECMEILFRRFGKEQLEERTNDFFKHDTDGDNAISFAEFQKQMQAIRPKRRDTKAGKTNASTTSITSIGGAKGGRVPGRR</sequence>
<name>A0A6U7DPL6_9EUKA</name>
<proteinExistence type="predicted"/>
<feature type="compositionally biased region" description="Gly residues" evidence="3">
    <location>
        <begin position="184"/>
        <end position="194"/>
    </location>
</feature>
<dbReference type="GO" id="GO:0016460">
    <property type="term" value="C:myosin II complex"/>
    <property type="evidence" value="ECO:0007669"/>
    <property type="project" value="TreeGrafter"/>
</dbReference>
<dbReference type="Pfam" id="PF13499">
    <property type="entry name" value="EF-hand_7"/>
    <property type="match status" value="2"/>
</dbReference>
<evidence type="ECO:0000256" key="1">
    <source>
        <dbReference type="ARBA" id="ARBA00022737"/>
    </source>
</evidence>
<dbReference type="SMART" id="SM00054">
    <property type="entry name" value="EFh"/>
    <property type="match status" value="4"/>
</dbReference>
<dbReference type="InterPro" id="IPR002048">
    <property type="entry name" value="EF_hand_dom"/>
</dbReference>
<dbReference type="AlphaFoldDB" id="A0A6U7DPL6"/>
<feature type="domain" description="EF-hand" evidence="4">
    <location>
        <begin position="15"/>
        <end position="50"/>
    </location>
</feature>
<dbReference type="SUPFAM" id="SSF47473">
    <property type="entry name" value="EF-hand"/>
    <property type="match status" value="1"/>
</dbReference>
<evidence type="ECO:0000313" key="6">
    <source>
        <dbReference type="EMBL" id="CAD9432664.1"/>
    </source>
</evidence>
<dbReference type="EMBL" id="HBGU01019815">
    <property type="protein sequence ID" value="CAD9432664.1"/>
    <property type="molecule type" value="Transcribed_RNA"/>
</dbReference>
<evidence type="ECO:0000259" key="4">
    <source>
        <dbReference type="PROSITE" id="PS50222"/>
    </source>
</evidence>
<dbReference type="InterPro" id="IPR018247">
    <property type="entry name" value="EF_Hand_1_Ca_BS"/>
</dbReference>
<protein>
    <recommendedName>
        <fullName evidence="4">EF-hand domain-containing protein</fullName>
    </recommendedName>
</protein>
<gene>
    <name evidence="5" type="ORF">CBRE1094_LOCUS10798</name>
    <name evidence="6" type="ORF">CBRE1094_LOCUS10800</name>
</gene>